<dbReference type="Proteomes" id="UP000425817">
    <property type="component" value="Chromosome"/>
</dbReference>
<dbReference type="AlphaFoldDB" id="A0A6I6HPQ0"/>
<reference evidence="3 4" key="1">
    <citation type="submission" date="2019-12" db="EMBL/GenBank/DDBJ databases">
        <title>Hybrid Genome Assemblies of two High G+C Isolates from Undergraduate Microbiology Courses.</title>
        <authorList>
            <person name="Ne Ville C.J."/>
            <person name="Enright D."/>
            <person name="Hernandez I."/>
            <person name="Dodsworth J."/>
            <person name="Orwin P.M."/>
        </authorList>
    </citation>
    <scope>NUCLEOTIDE SEQUENCE [LARGE SCALE GENOMIC DNA]</scope>
    <source>
        <strain evidence="3 4">CSUSB</strain>
    </source>
</reference>
<dbReference type="SUPFAM" id="SSF51905">
    <property type="entry name" value="FAD/NAD(P)-binding domain"/>
    <property type="match status" value="1"/>
</dbReference>
<dbReference type="OrthoDB" id="9816564at2"/>
<dbReference type="PANTHER" id="PTHR21197:SF0">
    <property type="entry name" value="UDP-GALACTOPYRANOSE MUTASE"/>
    <property type="match status" value="1"/>
</dbReference>
<feature type="domain" description="Amine oxidase" evidence="2">
    <location>
        <begin position="1014"/>
        <end position="1118"/>
    </location>
</feature>
<dbReference type="Gene3D" id="3.40.50.2000">
    <property type="entry name" value="Glycogen Phosphorylase B"/>
    <property type="match status" value="1"/>
</dbReference>
<feature type="compositionally biased region" description="Pro residues" evidence="1">
    <location>
        <begin position="935"/>
        <end position="945"/>
    </location>
</feature>
<feature type="compositionally biased region" description="Low complexity" evidence="1">
    <location>
        <begin position="916"/>
        <end position="934"/>
    </location>
</feature>
<dbReference type="GO" id="GO:0005829">
    <property type="term" value="C:cytosol"/>
    <property type="evidence" value="ECO:0007669"/>
    <property type="project" value="TreeGrafter"/>
</dbReference>
<name>A0A6I6HPQ0_VARPD</name>
<dbReference type="SUPFAM" id="SSF53756">
    <property type="entry name" value="UDP-Glycosyltransferase/glycogen phosphorylase"/>
    <property type="match status" value="1"/>
</dbReference>
<dbReference type="InterPro" id="IPR036188">
    <property type="entry name" value="FAD/NAD-bd_sf"/>
</dbReference>
<evidence type="ECO:0000313" key="4">
    <source>
        <dbReference type="Proteomes" id="UP000425817"/>
    </source>
</evidence>
<dbReference type="Pfam" id="PF13692">
    <property type="entry name" value="Glyco_trans_1_4"/>
    <property type="match status" value="1"/>
</dbReference>
<accession>A0A6I6HPQ0</accession>
<evidence type="ECO:0000313" key="3">
    <source>
        <dbReference type="EMBL" id="QGW84897.1"/>
    </source>
</evidence>
<dbReference type="InterPro" id="IPR017853">
    <property type="entry name" value="GH"/>
</dbReference>
<proteinExistence type="predicted"/>
<dbReference type="GO" id="GO:0008767">
    <property type="term" value="F:UDP-galactopyranose mutase activity"/>
    <property type="evidence" value="ECO:0007669"/>
    <property type="project" value="TreeGrafter"/>
</dbReference>
<organism evidence="3 4">
    <name type="scientific">Variovorax paradoxus</name>
    <dbReference type="NCBI Taxonomy" id="34073"/>
    <lineage>
        <taxon>Bacteria</taxon>
        <taxon>Pseudomonadati</taxon>
        <taxon>Pseudomonadota</taxon>
        <taxon>Betaproteobacteria</taxon>
        <taxon>Burkholderiales</taxon>
        <taxon>Comamonadaceae</taxon>
        <taxon>Variovorax</taxon>
    </lineage>
</organism>
<dbReference type="SUPFAM" id="SSF51445">
    <property type="entry name" value="(Trans)glycosidases"/>
    <property type="match status" value="1"/>
</dbReference>
<dbReference type="GO" id="GO:0050660">
    <property type="term" value="F:flavin adenine dinucleotide binding"/>
    <property type="evidence" value="ECO:0007669"/>
    <property type="project" value="TreeGrafter"/>
</dbReference>
<sequence length="1267" mass="139181">MGGFEGADHVNSRGEQVLMNRSNGHWERLEEDYAQLARFGIRTIRESIGWRACAAAAPGAEMARLARTAQAARKFGLQVIWTIHHYGVPDGVDMFSRDFPARLAGFCDQVARALKDSSEGEPLFFQPVNEISFLSWAASSTSLIHPFQPDSPERGYELKCNLARAALQACDALWATCPDARIVHTDPIIHIVPTGDQPEWAEEVRALSAAQYQAWDMLCGRLEPGLGGAPRYLDVLGLNYYHNNQWEHPTNERLHWHLRDARRRDPVAMVAEVCERYGRPVFIAETGHVGDGRAQWIDEVGSLAMRCKTAGVPLQGICLYPLIDRPDWEDARAWHRSGLWDVDERTGARTLHRPSARRLEHWQALLAGTEAPPSSSPSTPGKPMTHLIVFSHLRWNFVYQRPQQLLSRLGHRFPVVFVEEPMPGAAQPVLEMLSPCEGVVVLRPHLTASAPGFHDDHIPQLQKLLAEYLGEAAIDDYWLWFYTPMAMPLAAGLSPAGVVYDCMDELSAFRHAPRQLLQRESALLQSADLVFTGGQSLYESKRERHPRVHCFPSSVDAAHFARAPGDHREHEAQAGIGRPRLGYCGVIDERIDLDILAALADAHADWQIVAVGPVVKIDPATLPQRPNIHWLGQRGYDELPALIGGWDVCLMPFALNEATRYISPTKTLEYMAAGRPVVSTPIHDVVGPYAGVVAIAEGSKAFVEACEAVLARGPEEQARQAGACEAIVRATSWDRTADEMASLIDKEDEKKRTKQAPPQAHGGSSSSGTIAPITLAPAANEQADGMADAYATVILGAGPTGLAAALHAGRGSLLVEQNATVGGWCRSVEDKGFTFDYAGHIMFSNDPYVLDLYKRLLGDNVHWQDREAWIYSKSVYTRYPFQSALHGLPPPVLKECLIGAIEARFGSIGKPERRVSPTGPSRAAAPPAASESPAPAVPHAPTPATPPRNFEEFIYKVWGEGVAKHFAIPYNRKLWAVPLSEMETSWLGGRVPLPDLEEMIEGALQPVRKPVGPNARFGYPLRGGFQALMNGFLPLLEGEMALGTRVTAVSPSRKTVTFDNGRTVSFNTLISTMPLPRLVEAIGAEAPAFVREAARHLRHVSVRCVNLGVARENITDKHWIYYPEDTVFHRIFVQGNASPHCNAPGGFGLTCEITYSPLKPLPAEGDALVRRCFDDCVRVGLLRPDDQLLAANEVDMPCAYVVYDHARAAHVQAIRNWLAEADILLAGRYSEWEYYNSDHAFVAGRKAAEAALGLNANPAPPAVAVAA</sequence>
<keyword evidence="3" id="KW-0808">Transferase</keyword>
<dbReference type="Pfam" id="PF01593">
    <property type="entry name" value="Amino_oxidase"/>
    <property type="match status" value="1"/>
</dbReference>
<protein>
    <submittedName>
        <fullName evidence="3">Glycosyltransferase</fullName>
    </submittedName>
</protein>
<dbReference type="Gene3D" id="3.20.20.80">
    <property type="entry name" value="Glycosidases"/>
    <property type="match status" value="1"/>
</dbReference>
<evidence type="ECO:0000259" key="2">
    <source>
        <dbReference type="Pfam" id="PF01593"/>
    </source>
</evidence>
<dbReference type="GO" id="GO:0016740">
    <property type="term" value="F:transferase activity"/>
    <property type="evidence" value="ECO:0007669"/>
    <property type="project" value="UniProtKB-KW"/>
</dbReference>
<dbReference type="Pfam" id="PF13450">
    <property type="entry name" value="NAD_binding_8"/>
    <property type="match status" value="1"/>
</dbReference>
<dbReference type="InterPro" id="IPR002937">
    <property type="entry name" value="Amino_oxidase"/>
</dbReference>
<dbReference type="EMBL" id="CP046622">
    <property type="protein sequence ID" value="QGW84897.1"/>
    <property type="molecule type" value="Genomic_DNA"/>
</dbReference>
<feature type="region of interest" description="Disordered" evidence="1">
    <location>
        <begin position="911"/>
        <end position="945"/>
    </location>
</feature>
<dbReference type="Gene3D" id="3.50.50.60">
    <property type="entry name" value="FAD/NAD(P)-binding domain"/>
    <property type="match status" value="1"/>
</dbReference>
<feature type="region of interest" description="Disordered" evidence="1">
    <location>
        <begin position="744"/>
        <end position="771"/>
    </location>
</feature>
<gene>
    <name evidence="3" type="ORF">GOQ09_05200</name>
</gene>
<dbReference type="PANTHER" id="PTHR21197">
    <property type="entry name" value="UDP-GALACTOPYRANOSE MUTASE"/>
    <property type="match status" value="1"/>
</dbReference>
<dbReference type="GO" id="GO:0016491">
    <property type="term" value="F:oxidoreductase activity"/>
    <property type="evidence" value="ECO:0007669"/>
    <property type="project" value="InterPro"/>
</dbReference>
<evidence type="ECO:0000256" key="1">
    <source>
        <dbReference type="SAM" id="MobiDB-lite"/>
    </source>
</evidence>